<proteinExistence type="predicted"/>
<gene>
    <name evidence="3" type="ORF">EO081_05460</name>
</gene>
<keyword evidence="2" id="KW-1133">Transmembrane helix</keyword>
<evidence type="ECO:0000313" key="3">
    <source>
        <dbReference type="EMBL" id="RXZ35091.1"/>
    </source>
</evidence>
<organism evidence="3 4">
    <name type="scientific">Sphingomonas desiccabilis</name>
    <dbReference type="NCBI Taxonomy" id="429134"/>
    <lineage>
        <taxon>Bacteria</taxon>
        <taxon>Pseudomonadati</taxon>
        <taxon>Pseudomonadota</taxon>
        <taxon>Alphaproteobacteria</taxon>
        <taxon>Sphingomonadales</taxon>
        <taxon>Sphingomonadaceae</taxon>
        <taxon>Sphingomonas</taxon>
    </lineage>
</organism>
<keyword evidence="1" id="KW-0175">Coiled coil</keyword>
<name>A0A4Q2J0N6_9SPHN</name>
<sequence>MDSGFSTAGEQAPDVQAYAGETHRSFDPVQQEAEAEAPSARRWLVPAVVLVLALGWVVLMVSLAGPWLGSGPFPPQVASFVAALCVPPMLLAILWLVFQRNSAAEARRFGDVASGLRAEAERLEQSVAALTERLAANRAELAEQANTLLALAGNASERLAVIRSGMAQESEALKRHTDLLGGTAREAEQRLQRLVQALPDARTEISEIAEAVERAGTAAARSAGELDARLVQLAEHGRVAGTEAGAATERLAQHLARIEASGDFAGARLETVAGSMVDMIEAVLERTGSAVENARSALAAEGDAAIERLQREHLAIERTAREGGEALEARIARIEDGLARIGATLTERHRESDALVRTLADGIDDVDARFATLHATGTERAQALAGAIDALRNLVGSTTAAMRNGDATAQEVIATAERLLTALDASARELDETLPAALGRLDERLAVTRGAVAGTTPEVRALVQDAEATQQAVERVGALIEGQRVALNDAARTMAETLDTGRERVDGVHVIVDATVATTRRFAEEAAPQLIEALEQIRATATGTAEDAQNAFDRIVPTAAKRLQTESAAALSRAIDRAVVQQVAALGEAATKAVEAAHRASDRLAQQLGQIAETSAAMEARLAEHEAEREASDTDTLARRVSLLIEAMHSASIDITRAFSQEVTDAAWAAYLKGDRGVFTRRAVKLIDSAQAREIAQFYDEDAGFREQVNRYIHDFEAMLRQILTLRDGSPLGVTLLSSDMGKLYVALAQAIERLRG</sequence>
<evidence type="ECO:0000256" key="1">
    <source>
        <dbReference type="SAM" id="Coils"/>
    </source>
</evidence>
<reference evidence="3 4" key="1">
    <citation type="submission" date="2019-01" db="EMBL/GenBank/DDBJ databases">
        <title>Sphingomonas mucosissima sp. nov. and Sphingomonas desiccabilis sp. nov., from biological soil crusts in the Colorado Plateau, USA.</title>
        <authorList>
            <person name="Zhu D."/>
        </authorList>
    </citation>
    <scope>NUCLEOTIDE SEQUENCE [LARGE SCALE GENOMIC DNA]</scope>
    <source>
        <strain evidence="3 4">CP1D</strain>
    </source>
</reference>
<feature type="coiled-coil region" evidence="1">
    <location>
        <begin position="113"/>
        <end position="140"/>
    </location>
</feature>
<dbReference type="AlphaFoldDB" id="A0A4Q2J0N6"/>
<protein>
    <recommendedName>
        <fullName evidence="5">ATPase</fullName>
    </recommendedName>
</protein>
<evidence type="ECO:0008006" key="5">
    <source>
        <dbReference type="Google" id="ProtNLM"/>
    </source>
</evidence>
<keyword evidence="4" id="KW-1185">Reference proteome</keyword>
<keyword evidence="2" id="KW-0472">Membrane</keyword>
<comment type="caution">
    <text evidence="3">The sequence shown here is derived from an EMBL/GenBank/DDBJ whole genome shotgun (WGS) entry which is preliminary data.</text>
</comment>
<dbReference type="Proteomes" id="UP000292347">
    <property type="component" value="Unassembled WGS sequence"/>
</dbReference>
<evidence type="ECO:0000256" key="2">
    <source>
        <dbReference type="SAM" id="Phobius"/>
    </source>
</evidence>
<accession>A0A4Q2J0N6</accession>
<evidence type="ECO:0000313" key="4">
    <source>
        <dbReference type="Proteomes" id="UP000292347"/>
    </source>
</evidence>
<dbReference type="EMBL" id="SDPT01000001">
    <property type="protein sequence ID" value="RXZ35091.1"/>
    <property type="molecule type" value="Genomic_DNA"/>
</dbReference>
<keyword evidence="2" id="KW-0812">Transmembrane</keyword>
<feature type="transmembrane region" description="Helical" evidence="2">
    <location>
        <begin position="77"/>
        <end position="98"/>
    </location>
</feature>
<feature type="transmembrane region" description="Helical" evidence="2">
    <location>
        <begin position="43"/>
        <end position="65"/>
    </location>
</feature>